<organism evidence="9 10">
    <name type="scientific">Streptomyces filamentosus</name>
    <name type="common">Streptomyces roseosporus</name>
    <dbReference type="NCBI Taxonomy" id="67294"/>
    <lineage>
        <taxon>Bacteria</taxon>
        <taxon>Bacillati</taxon>
        <taxon>Actinomycetota</taxon>
        <taxon>Actinomycetes</taxon>
        <taxon>Kitasatosporales</taxon>
        <taxon>Streptomycetaceae</taxon>
        <taxon>Streptomyces</taxon>
    </lineage>
</organism>
<keyword evidence="5" id="KW-0804">Transcription</keyword>
<proteinExistence type="inferred from homology"/>
<dbReference type="Proteomes" id="UP000632849">
    <property type="component" value="Unassembled WGS sequence"/>
</dbReference>
<keyword evidence="9" id="KW-0240">DNA-directed RNA polymerase</keyword>
<protein>
    <submittedName>
        <fullName evidence="9">DNA-directed RNA polymerase sigma-70 factor</fullName>
    </submittedName>
</protein>
<keyword evidence="4" id="KW-0731">Sigma factor</keyword>
<feature type="region of interest" description="Disordered" evidence="6">
    <location>
        <begin position="1"/>
        <end position="49"/>
    </location>
</feature>
<dbReference type="AlphaFoldDB" id="A0A919BHL3"/>
<evidence type="ECO:0000256" key="3">
    <source>
        <dbReference type="ARBA" id="ARBA00023015"/>
    </source>
</evidence>
<comment type="similarity">
    <text evidence="1">Belongs to the sigma-70 factor family. ECF subfamily.</text>
</comment>
<dbReference type="GO" id="GO:0006352">
    <property type="term" value="P:DNA-templated transcription initiation"/>
    <property type="evidence" value="ECO:0007669"/>
    <property type="project" value="InterPro"/>
</dbReference>
<evidence type="ECO:0000259" key="7">
    <source>
        <dbReference type="Pfam" id="PF04542"/>
    </source>
</evidence>
<dbReference type="InterPro" id="IPR036388">
    <property type="entry name" value="WH-like_DNA-bd_sf"/>
</dbReference>
<dbReference type="NCBIfam" id="TIGR02937">
    <property type="entry name" value="sigma70-ECF"/>
    <property type="match status" value="1"/>
</dbReference>
<dbReference type="SUPFAM" id="SSF54427">
    <property type="entry name" value="NTF2-like"/>
    <property type="match status" value="1"/>
</dbReference>
<dbReference type="Gene3D" id="1.10.1740.10">
    <property type="match status" value="1"/>
</dbReference>
<dbReference type="SUPFAM" id="SSF88946">
    <property type="entry name" value="Sigma2 domain of RNA polymerase sigma factors"/>
    <property type="match status" value="1"/>
</dbReference>
<dbReference type="InterPro" id="IPR052704">
    <property type="entry name" value="ECF_Sigma-70_Domain"/>
</dbReference>
<feature type="domain" description="RNA polymerase sigma-70 region 2" evidence="7">
    <location>
        <begin position="68"/>
        <end position="127"/>
    </location>
</feature>
<evidence type="ECO:0000256" key="5">
    <source>
        <dbReference type="ARBA" id="ARBA00023163"/>
    </source>
</evidence>
<dbReference type="Pfam" id="PF08281">
    <property type="entry name" value="Sigma70_r4_2"/>
    <property type="match status" value="1"/>
</dbReference>
<accession>A0A919BHL3</accession>
<evidence type="ECO:0000256" key="6">
    <source>
        <dbReference type="SAM" id="MobiDB-lite"/>
    </source>
</evidence>
<dbReference type="PANTHER" id="PTHR30173:SF43">
    <property type="entry name" value="ECF RNA POLYMERASE SIGMA FACTOR SIGI-RELATED"/>
    <property type="match status" value="1"/>
</dbReference>
<dbReference type="GO" id="GO:0003677">
    <property type="term" value="F:DNA binding"/>
    <property type="evidence" value="ECO:0007669"/>
    <property type="project" value="InterPro"/>
</dbReference>
<dbReference type="GO" id="GO:0016987">
    <property type="term" value="F:sigma factor activity"/>
    <property type="evidence" value="ECO:0007669"/>
    <property type="project" value="UniProtKB-KW"/>
</dbReference>
<comment type="subunit">
    <text evidence="2">Interacts transiently with the RNA polymerase catalytic core formed by RpoA, RpoB, RpoC and RpoZ (2 alpha, 1 beta, 1 beta' and 1 omega subunit) to form the RNA polymerase holoenzyme that can initiate transcription.</text>
</comment>
<dbReference type="InterPro" id="IPR007627">
    <property type="entry name" value="RNA_pol_sigma70_r2"/>
</dbReference>
<evidence type="ECO:0000256" key="2">
    <source>
        <dbReference type="ARBA" id="ARBA00011344"/>
    </source>
</evidence>
<keyword evidence="3" id="KW-0805">Transcription regulation</keyword>
<evidence type="ECO:0000259" key="8">
    <source>
        <dbReference type="Pfam" id="PF08281"/>
    </source>
</evidence>
<dbReference type="RefSeq" id="WP_190041420.1">
    <property type="nucleotide sequence ID" value="NZ_BNBE01000001.1"/>
</dbReference>
<feature type="compositionally biased region" description="Low complexity" evidence="6">
    <location>
        <begin position="1"/>
        <end position="14"/>
    </location>
</feature>
<dbReference type="InterPro" id="IPR014284">
    <property type="entry name" value="RNA_pol_sigma-70_dom"/>
</dbReference>
<dbReference type="Pfam" id="PF04542">
    <property type="entry name" value="Sigma70_r2"/>
    <property type="match status" value="1"/>
</dbReference>
<feature type="domain" description="RNA polymerase sigma factor 70 region 4 type 2" evidence="8">
    <location>
        <begin position="164"/>
        <end position="214"/>
    </location>
</feature>
<sequence>MDESRAGGPAAGADTGAGTGSGTGTGAGAGAGSGAGTGPGPATGPGAGAGGGAYGDADALARRFDADRGHLRSVAYRMLGSVGEAEDAVQETWFKLSRTDVSGVANLTGWLTTVIGRVCLDMLRSRGSRREDPLDFHVPDPIVHVPGPGDPEHVAELTESVGLALLVVLETLSPAERLAFVLHDMFAVSFDEIAPVVDRTPAATRQLASRARRRVQDADPGPGPDARRQREIADAFLAASQGGDFEGLLAVLDPDAVLRADGGTLLAGTSRVVRGAESIMRQAVMYASFRKASLSVLVNGRPAVLSVVGGKATALMAFTISGDRIVQLHVLADPDRIAALGIPEEALARAAYPED</sequence>
<dbReference type="SUPFAM" id="SSF88659">
    <property type="entry name" value="Sigma3 and sigma4 domains of RNA polymerase sigma factors"/>
    <property type="match status" value="1"/>
</dbReference>
<feature type="compositionally biased region" description="Gly residues" evidence="6">
    <location>
        <begin position="15"/>
        <end position="49"/>
    </location>
</feature>
<reference evidence="9" key="1">
    <citation type="journal article" date="2014" name="Int. J. Syst. Evol. Microbiol.">
        <title>Complete genome sequence of Corynebacterium casei LMG S-19264T (=DSM 44701T), isolated from a smear-ripened cheese.</title>
        <authorList>
            <consortium name="US DOE Joint Genome Institute (JGI-PGF)"/>
            <person name="Walter F."/>
            <person name="Albersmeier A."/>
            <person name="Kalinowski J."/>
            <person name="Ruckert C."/>
        </authorList>
    </citation>
    <scope>NUCLEOTIDE SEQUENCE</scope>
    <source>
        <strain evidence="9">JCM 4122</strain>
    </source>
</reference>
<dbReference type="Gene3D" id="3.10.450.50">
    <property type="match status" value="1"/>
</dbReference>
<feature type="region of interest" description="Disordered" evidence="6">
    <location>
        <begin position="205"/>
        <end position="228"/>
    </location>
</feature>
<evidence type="ECO:0000256" key="4">
    <source>
        <dbReference type="ARBA" id="ARBA00023082"/>
    </source>
</evidence>
<dbReference type="InterPro" id="IPR013325">
    <property type="entry name" value="RNA_pol_sigma_r2"/>
</dbReference>
<keyword evidence="10" id="KW-1185">Reference proteome</keyword>
<gene>
    <name evidence="9" type="primary">rpoE</name>
    <name evidence="9" type="ORF">GCM10017667_22720</name>
</gene>
<name>A0A919BHL3_STRFL</name>
<dbReference type="InterPro" id="IPR013249">
    <property type="entry name" value="RNA_pol_sigma70_r4_t2"/>
</dbReference>
<dbReference type="Gene3D" id="1.10.10.10">
    <property type="entry name" value="Winged helix-like DNA-binding domain superfamily/Winged helix DNA-binding domain"/>
    <property type="match status" value="1"/>
</dbReference>
<dbReference type="GO" id="GO:0000428">
    <property type="term" value="C:DNA-directed RNA polymerase complex"/>
    <property type="evidence" value="ECO:0007669"/>
    <property type="project" value="UniProtKB-KW"/>
</dbReference>
<comment type="caution">
    <text evidence="9">The sequence shown here is derived from an EMBL/GenBank/DDBJ whole genome shotgun (WGS) entry which is preliminary data.</text>
</comment>
<dbReference type="EMBL" id="BNBE01000001">
    <property type="protein sequence ID" value="GHF92562.1"/>
    <property type="molecule type" value="Genomic_DNA"/>
</dbReference>
<reference evidence="9" key="2">
    <citation type="submission" date="2020-09" db="EMBL/GenBank/DDBJ databases">
        <authorList>
            <person name="Sun Q."/>
            <person name="Ohkuma M."/>
        </authorList>
    </citation>
    <scope>NUCLEOTIDE SEQUENCE</scope>
    <source>
        <strain evidence="9">JCM 4122</strain>
    </source>
</reference>
<evidence type="ECO:0000313" key="9">
    <source>
        <dbReference type="EMBL" id="GHF92562.1"/>
    </source>
</evidence>
<dbReference type="InterPro" id="IPR032710">
    <property type="entry name" value="NTF2-like_dom_sf"/>
</dbReference>
<evidence type="ECO:0000256" key="1">
    <source>
        <dbReference type="ARBA" id="ARBA00010641"/>
    </source>
</evidence>
<evidence type="ECO:0000313" key="10">
    <source>
        <dbReference type="Proteomes" id="UP000632849"/>
    </source>
</evidence>
<dbReference type="InterPro" id="IPR013324">
    <property type="entry name" value="RNA_pol_sigma_r3/r4-like"/>
</dbReference>
<dbReference type="PANTHER" id="PTHR30173">
    <property type="entry name" value="SIGMA 19 FACTOR"/>
    <property type="match status" value="1"/>
</dbReference>